<sequence length="134" mass="14347">MENADTLESEISALEAKLAAKRAEAGGQNSEALPTKEHFDEVFKEHAGSAEQVGVSFTAPAANTNAGGQTGPRAVTPAETQKINDLITVSFTKGIQAAIKEAQRTGDAFFVDQLHDRLADEYYERLIAARKLGN</sequence>
<reference evidence="3" key="1">
    <citation type="submission" date="2017-09" db="EMBL/GenBank/DDBJ databases">
        <title>Depth-based differentiation of microbial function through sediment-hosted aquifers and enrichment of novel symbionts in the deep terrestrial subsurface.</title>
        <authorList>
            <person name="Probst A.J."/>
            <person name="Ladd B."/>
            <person name="Jarett J.K."/>
            <person name="Geller-Mcgrath D.E."/>
            <person name="Sieber C.M.K."/>
            <person name="Emerson J.B."/>
            <person name="Anantharaman K."/>
            <person name="Thomas B.C."/>
            <person name="Malmstrom R."/>
            <person name="Stieglmeier M."/>
            <person name="Klingl A."/>
            <person name="Woyke T."/>
            <person name="Ryan C.M."/>
            <person name="Banfield J.F."/>
        </authorList>
    </citation>
    <scope>NUCLEOTIDE SEQUENCE [LARGE SCALE GENOMIC DNA]</scope>
</reference>
<name>A0A2H0UM57_9BACT</name>
<protein>
    <submittedName>
        <fullName evidence="2">Uncharacterized protein</fullName>
    </submittedName>
</protein>
<evidence type="ECO:0000313" key="2">
    <source>
        <dbReference type="EMBL" id="PIR87497.1"/>
    </source>
</evidence>
<comment type="caution">
    <text evidence="2">The sequence shown here is derived from an EMBL/GenBank/DDBJ whole genome shotgun (WGS) entry which is preliminary data.</text>
</comment>
<organism evidence="2 3">
    <name type="scientific">Candidatus Harrisonbacteria bacterium CG10_big_fil_rev_8_21_14_0_10_49_15</name>
    <dbReference type="NCBI Taxonomy" id="1974587"/>
    <lineage>
        <taxon>Bacteria</taxon>
        <taxon>Candidatus Harrisoniibacteriota</taxon>
    </lineage>
</organism>
<dbReference type="Proteomes" id="UP000229526">
    <property type="component" value="Unassembled WGS sequence"/>
</dbReference>
<dbReference type="AlphaFoldDB" id="A0A2H0UM57"/>
<accession>A0A2H0UM57</accession>
<evidence type="ECO:0000313" key="3">
    <source>
        <dbReference type="Proteomes" id="UP000229526"/>
    </source>
</evidence>
<feature type="region of interest" description="Disordered" evidence="1">
    <location>
        <begin position="55"/>
        <end position="75"/>
    </location>
</feature>
<evidence type="ECO:0000256" key="1">
    <source>
        <dbReference type="SAM" id="MobiDB-lite"/>
    </source>
</evidence>
<gene>
    <name evidence="2" type="ORF">COU11_00075</name>
</gene>
<proteinExistence type="predicted"/>
<dbReference type="EMBL" id="PFBD01000001">
    <property type="protein sequence ID" value="PIR87497.1"/>
    <property type="molecule type" value="Genomic_DNA"/>
</dbReference>